<sequence length="320" mass="34212">MVSMAFDWESFKAGVKGEAECQDADDLARMSIESMRAEHGLLRRDASSGSLRLTGPGITVHSGAIDGIADTLRNFQRLVLAAGLAAKGHTSLRGQPPADVVSRTRLNLNGSPVPGSLVLQIVPATSTADEISPDGQVGLFGDDHSEPQLVDTAMKRALGLLDVGRRLGPDADSSDFLARIREYGPRVATTLRDFSTGLVKSGFEPDLTWSQPRQARLRTRLSTAELVHISELIASRELELEPTTLRGILRTVSEISAWQLEIEGGDVIKIDAKKIPVASIATLRTGMSVSVDVAVTEENGPAGEVKPKYTATSFTALDDS</sequence>
<organism evidence="1 2">
    <name type="scientific">Kocuria salsicia</name>
    <dbReference type="NCBI Taxonomy" id="664639"/>
    <lineage>
        <taxon>Bacteria</taxon>
        <taxon>Bacillati</taxon>
        <taxon>Actinomycetota</taxon>
        <taxon>Actinomycetes</taxon>
        <taxon>Micrococcales</taxon>
        <taxon>Micrococcaceae</taxon>
        <taxon>Kocuria</taxon>
    </lineage>
</organism>
<reference evidence="1 2" key="1">
    <citation type="submission" date="2024-06" db="EMBL/GenBank/DDBJ databases">
        <title>The Natural Products Discovery Center: Release of the First 8490 Sequenced Strains for Exploring Actinobacteria Biosynthetic Diversity.</title>
        <authorList>
            <person name="Kalkreuter E."/>
            <person name="Kautsar S.A."/>
            <person name="Yang D."/>
            <person name="Bader C.D."/>
            <person name="Teijaro C.N."/>
            <person name="Fluegel L."/>
            <person name="Davis C.M."/>
            <person name="Simpson J.R."/>
            <person name="Lauterbach L."/>
            <person name="Steele A.D."/>
            <person name="Gui C."/>
            <person name="Meng S."/>
            <person name="Li G."/>
            <person name="Viehrig K."/>
            <person name="Ye F."/>
            <person name="Su P."/>
            <person name="Kiefer A.F."/>
            <person name="Nichols A."/>
            <person name="Cepeda A.J."/>
            <person name="Yan W."/>
            <person name="Fan B."/>
            <person name="Jiang Y."/>
            <person name="Adhikari A."/>
            <person name="Zheng C.-J."/>
            <person name="Schuster L."/>
            <person name="Cowan T.M."/>
            <person name="Smanski M.J."/>
            <person name="Chevrette M.G."/>
            <person name="De Carvalho L.P.S."/>
            <person name="Shen B."/>
        </authorList>
    </citation>
    <scope>NUCLEOTIDE SEQUENCE [LARGE SCALE GENOMIC DNA]</scope>
    <source>
        <strain evidence="1 2">NPDC079179</strain>
    </source>
</reference>
<evidence type="ECO:0000313" key="1">
    <source>
        <dbReference type="EMBL" id="MEV8158108.1"/>
    </source>
</evidence>
<protein>
    <submittedName>
        <fullName evidence="1">Uncharacterized protein</fullName>
    </submittedName>
</protein>
<gene>
    <name evidence="1" type="ORF">AB0O96_07875</name>
</gene>
<dbReference type="Proteomes" id="UP001553031">
    <property type="component" value="Unassembled WGS sequence"/>
</dbReference>
<name>A0ABV3KCH7_9MICC</name>
<dbReference type="RefSeq" id="WP_363784733.1">
    <property type="nucleotide sequence ID" value="NZ_JBFBLL010000004.1"/>
</dbReference>
<accession>A0ABV3KCH7</accession>
<comment type="caution">
    <text evidence="1">The sequence shown here is derived from an EMBL/GenBank/DDBJ whole genome shotgun (WGS) entry which is preliminary data.</text>
</comment>
<evidence type="ECO:0000313" key="2">
    <source>
        <dbReference type="Proteomes" id="UP001553031"/>
    </source>
</evidence>
<proteinExistence type="predicted"/>
<dbReference type="EMBL" id="JBFBLL010000004">
    <property type="protein sequence ID" value="MEV8158108.1"/>
    <property type="molecule type" value="Genomic_DNA"/>
</dbReference>
<keyword evidence="2" id="KW-1185">Reference proteome</keyword>